<feature type="repeat" description="WD" evidence="6">
    <location>
        <begin position="439"/>
        <end position="481"/>
    </location>
</feature>
<feature type="region of interest" description="Disordered" evidence="7">
    <location>
        <begin position="1"/>
        <end position="34"/>
    </location>
</feature>
<keyword evidence="10" id="KW-1185">Reference proteome</keyword>
<dbReference type="InterPro" id="IPR036322">
    <property type="entry name" value="WD40_repeat_dom_sf"/>
</dbReference>
<feature type="repeat" description="WD" evidence="6">
    <location>
        <begin position="482"/>
        <end position="516"/>
    </location>
</feature>
<dbReference type="PRINTS" id="PR00320">
    <property type="entry name" value="GPROTEINBRPT"/>
</dbReference>
<dbReference type="InterPro" id="IPR001680">
    <property type="entry name" value="WD40_rpt"/>
</dbReference>
<evidence type="ECO:0000259" key="8">
    <source>
        <dbReference type="Pfam" id="PF08581"/>
    </source>
</evidence>
<dbReference type="PROSITE" id="PS50082">
    <property type="entry name" value="WD_REPEATS_2"/>
    <property type="match status" value="5"/>
</dbReference>
<dbReference type="PANTHER" id="PTHR22847">
    <property type="entry name" value="WD40 REPEAT PROTEIN"/>
    <property type="match status" value="1"/>
</dbReference>
<keyword evidence="5" id="KW-0804">Transcription</keyword>
<dbReference type="CDD" id="cd00200">
    <property type="entry name" value="WD40"/>
    <property type="match status" value="1"/>
</dbReference>
<reference evidence="9" key="1">
    <citation type="submission" date="2020-05" db="EMBL/GenBank/DDBJ databases">
        <title>Phylogenomic resolution of chytrid fungi.</title>
        <authorList>
            <person name="Stajich J.E."/>
            <person name="Amses K."/>
            <person name="Simmons R."/>
            <person name="Seto K."/>
            <person name="Myers J."/>
            <person name="Bonds A."/>
            <person name="Quandt C.A."/>
            <person name="Barry K."/>
            <person name="Liu P."/>
            <person name="Grigoriev I."/>
            <person name="Longcore J.E."/>
            <person name="James T.Y."/>
        </authorList>
    </citation>
    <scope>NUCLEOTIDE SEQUENCE</scope>
    <source>
        <strain evidence="9">PLAUS21</strain>
    </source>
</reference>
<dbReference type="SUPFAM" id="SSF50978">
    <property type="entry name" value="WD40 repeat-like"/>
    <property type="match status" value="1"/>
</dbReference>
<dbReference type="PANTHER" id="PTHR22847:SF728">
    <property type="entry name" value="TRANSCRIPTIONAL REPRESSOR TUP11-RELATED"/>
    <property type="match status" value="1"/>
</dbReference>
<sequence length="752" mass="84098">MSSNNAYNQRHPQQAPPHGNLPPTHSPKHQIHHQSPRIMELLEALRHEVDILHEESTFSKHHRKDLESKLASQITEMQAIQQSIYDLDRMHQKVKMQYEEEIMRLRRELESRGIPIPPPVVQDVRAYRKQSVVPDGIPPNIPPTQRQPAIGAFGNLPPQQGSYPPPHYQDKQDPAHMQKRQKIQDPPSGQRDMAPSPHHPNMRHRDSIPNVALKPVQQQPPQKRPEEYRQQPPHDFRPSQYNTPQRMPPSTQQQIPQQQPPPSYAPPSNGEPVKQSDDLTLVIHPKLSKANVGVDLLHSLDHSSVVCYVKFSPDGKYLATGCKHYAQIFDVASGRKLVALIDEAMPQEDMYIRSVCFSPDGVYLATGGEDRIIRIWDIAKGTVKMKLSGHEQDIYSLDWSKENKIIVSGSGDHTVKVWDAENGKLLKTLSNDDDTSAEKNGKEAGVTSVAIRQNDCKCIITGSLDDYVRVWDLRTGNLLERFESHEKSVYSVAFSPDGLSFISGSLDQTLKIWDLDPRTLAILNAPPGGKVETLVTKKCRQSFKGHQDFVLSVCYPGTQSSIGRVDNTGKPIQDPSFNIDWIVSGGKDRHVLFLDAKDMKAGDLNISPLISMSGHKNSVISVACGLYGGIIATGSGDNKARIWRISRAVQSWPAVKEQPPASSPKPTQPIHQPPQQRHEQPPQRHEQPPQRHEQPPLQPAQPVQQQPPPAQSPQLSKQPVLSLPVMKPRPAEAPAKSPSESKEKPSDSMETD</sequence>
<dbReference type="InterPro" id="IPR019775">
    <property type="entry name" value="WD40_repeat_CS"/>
</dbReference>
<comment type="caution">
    <text evidence="9">The sequence shown here is derived from an EMBL/GenBank/DDBJ whole genome shotgun (WGS) entry which is preliminary data.</text>
</comment>
<feature type="repeat" description="WD" evidence="6">
    <location>
        <begin position="612"/>
        <end position="646"/>
    </location>
</feature>
<dbReference type="PROSITE" id="PS00678">
    <property type="entry name" value="WD_REPEATS_1"/>
    <property type="match status" value="3"/>
</dbReference>
<dbReference type="PROSITE" id="PS50294">
    <property type="entry name" value="WD_REPEATS_REGION"/>
    <property type="match status" value="4"/>
</dbReference>
<dbReference type="AlphaFoldDB" id="A0AAD5UCE4"/>
<evidence type="ECO:0000256" key="3">
    <source>
        <dbReference type="ARBA" id="ARBA00022737"/>
    </source>
</evidence>
<dbReference type="InterPro" id="IPR013890">
    <property type="entry name" value="Tscrpt_rep_Tup1_N"/>
</dbReference>
<feature type="compositionally biased region" description="Low complexity" evidence="7">
    <location>
        <begin position="248"/>
        <end position="257"/>
    </location>
</feature>
<feature type="region of interest" description="Disordered" evidence="7">
    <location>
        <begin position="132"/>
        <end position="275"/>
    </location>
</feature>
<dbReference type="Pfam" id="PF00400">
    <property type="entry name" value="WD40"/>
    <property type="match status" value="6"/>
</dbReference>
<dbReference type="SMART" id="SM00320">
    <property type="entry name" value="WD40"/>
    <property type="match status" value="7"/>
</dbReference>
<evidence type="ECO:0000256" key="5">
    <source>
        <dbReference type="ARBA" id="ARBA00023163"/>
    </source>
</evidence>
<protein>
    <submittedName>
        <fullName evidence="9">General transcription repressor</fullName>
    </submittedName>
</protein>
<feature type="compositionally biased region" description="Polar residues" evidence="7">
    <location>
        <begin position="1"/>
        <end position="12"/>
    </location>
</feature>
<feature type="repeat" description="WD" evidence="6">
    <location>
        <begin position="387"/>
        <end position="428"/>
    </location>
</feature>
<feature type="compositionally biased region" description="Basic and acidic residues" evidence="7">
    <location>
        <begin position="676"/>
        <end position="694"/>
    </location>
</feature>
<dbReference type="EMBL" id="JADGKB010000093">
    <property type="protein sequence ID" value="KAJ3254084.1"/>
    <property type="molecule type" value="Genomic_DNA"/>
</dbReference>
<keyword evidence="1" id="KW-0678">Repressor</keyword>
<dbReference type="InterPro" id="IPR015943">
    <property type="entry name" value="WD40/YVTN_repeat-like_dom_sf"/>
</dbReference>
<dbReference type="Pfam" id="PF08581">
    <property type="entry name" value="Tup_N"/>
    <property type="match status" value="1"/>
</dbReference>
<dbReference type="Gene3D" id="2.130.10.10">
    <property type="entry name" value="YVTN repeat-like/Quinoprotein amine dehydrogenase"/>
    <property type="match status" value="1"/>
</dbReference>
<proteinExistence type="predicted"/>
<evidence type="ECO:0000256" key="1">
    <source>
        <dbReference type="ARBA" id="ARBA00022491"/>
    </source>
</evidence>
<keyword evidence="3" id="KW-0677">Repeat</keyword>
<dbReference type="InterPro" id="IPR020472">
    <property type="entry name" value="WD40_PAC1"/>
</dbReference>
<evidence type="ECO:0000256" key="4">
    <source>
        <dbReference type="ARBA" id="ARBA00023015"/>
    </source>
</evidence>
<organism evidence="9 10">
    <name type="scientific">Boothiomyces macroporosus</name>
    <dbReference type="NCBI Taxonomy" id="261099"/>
    <lineage>
        <taxon>Eukaryota</taxon>
        <taxon>Fungi</taxon>
        <taxon>Fungi incertae sedis</taxon>
        <taxon>Chytridiomycota</taxon>
        <taxon>Chytridiomycota incertae sedis</taxon>
        <taxon>Chytridiomycetes</taxon>
        <taxon>Rhizophydiales</taxon>
        <taxon>Terramycetaceae</taxon>
        <taxon>Boothiomyces</taxon>
    </lineage>
</organism>
<keyword evidence="2 6" id="KW-0853">WD repeat</keyword>
<dbReference type="Gene3D" id="1.20.5.340">
    <property type="match status" value="1"/>
</dbReference>
<evidence type="ECO:0000256" key="7">
    <source>
        <dbReference type="SAM" id="MobiDB-lite"/>
    </source>
</evidence>
<evidence type="ECO:0000313" key="10">
    <source>
        <dbReference type="Proteomes" id="UP001210925"/>
    </source>
</evidence>
<feature type="compositionally biased region" description="Basic and acidic residues" evidence="7">
    <location>
        <begin position="739"/>
        <end position="752"/>
    </location>
</feature>
<feature type="region of interest" description="Disordered" evidence="7">
    <location>
        <begin position="651"/>
        <end position="752"/>
    </location>
</feature>
<evidence type="ECO:0000256" key="2">
    <source>
        <dbReference type="ARBA" id="ARBA00022574"/>
    </source>
</evidence>
<feature type="domain" description="Transcriptional repressor Tup1 N-terminal" evidence="8">
    <location>
        <begin position="37"/>
        <end position="112"/>
    </location>
</feature>
<keyword evidence="4" id="KW-0805">Transcription regulation</keyword>
<gene>
    <name evidence="9" type="primary">TUP1</name>
    <name evidence="9" type="ORF">HK103_007545</name>
</gene>
<evidence type="ECO:0000313" key="9">
    <source>
        <dbReference type="EMBL" id="KAJ3254084.1"/>
    </source>
</evidence>
<feature type="repeat" description="WD" evidence="6">
    <location>
        <begin position="345"/>
        <end position="386"/>
    </location>
</feature>
<evidence type="ECO:0000256" key="6">
    <source>
        <dbReference type="PROSITE-ProRule" id="PRU00221"/>
    </source>
</evidence>
<feature type="compositionally biased region" description="Basic and acidic residues" evidence="7">
    <location>
        <begin position="223"/>
        <end position="237"/>
    </location>
</feature>
<accession>A0AAD5UCE4</accession>
<dbReference type="Proteomes" id="UP001210925">
    <property type="component" value="Unassembled WGS sequence"/>
</dbReference>
<name>A0AAD5UCE4_9FUNG</name>